<evidence type="ECO:0000256" key="3">
    <source>
        <dbReference type="ARBA" id="ARBA00026104"/>
    </source>
</evidence>
<keyword evidence="14" id="KW-1185">Reference proteome</keyword>
<comment type="catalytic activity">
    <reaction evidence="8">
        <text>1-octadecanoyl-2-(4Z,7Z,10Z,13Z,16Z,19Z-docosahexaenoyl)-sn-glycerol + H2O = 2-(4Z,7Z,10Z,13Z,16Z,19Z-docosahexaenoyl)-glycerol + octadecanoate + H(+)</text>
        <dbReference type="Rhea" id="RHEA:77107"/>
        <dbReference type="ChEBI" id="CHEBI:15377"/>
        <dbReference type="ChEBI" id="CHEBI:15378"/>
        <dbReference type="ChEBI" id="CHEBI:25629"/>
        <dbReference type="ChEBI" id="CHEBI:77129"/>
        <dbReference type="ChEBI" id="CHEBI:186738"/>
    </reaction>
</comment>
<feature type="domain" description="AB hydrolase-1" evidence="12">
    <location>
        <begin position="294"/>
        <end position="392"/>
    </location>
</feature>
<accession>A0A7J7JSX9</accession>
<evidence type="ECO:0000256" key="4">
    <source>
        <dbReference type="ARBA" id="ARBA00042703"/>
    </source>
</evidence>
<evidence type="ECO:0000256" key="6">
    <source>
        <dbReference type="ARBA" id="ARBA00043742"/>
    </source>
</evidence>
<name>A0A7J7JSX9_BUGNE</name>
<comment type="catalytic activity">
    <reaction evidence="11">
        <text>1-octadecanoyl-2-(5Z,8Z,11Z,14Z-eicosatetraenoyl)-sn-glycerol + H2O = 2-(5Z,8Z,11Z,14Z-eicosatetraenoyl)-glycerol + octadecanoate + H(+)</text>
        <dbReference type="Rhea" id="RHEA:38507"/>
        <dbReference type="ChEBI" id="CHEBI:15377"/>
        <dbReference type="ChEBI" id="CHEBI:15378"/>
        <dbReference type="ChEBI" id="CHEBI:25629"/>
        <dbReference type="ChEBI" id="CHEBI:52392"/>
        <dbReference type="ChEBI" id="CHEBI:75728"/>
    </reaction>
</comment>
<evidence type="ECO:0000256" key="8">
    <source>
        <dbReference type="ARBA" id="ARBA00048283"/>
    </source>
</evidence>
<dbReference type="SUPFAM" id="SSF53474">
    <property type="entry name" value="alpha/beta-Hydrolases"/>
    <property type="match status" value="2"/>
</dbReference>
<keyword evidence="2" id="KW-0378">Hydrolase</keyword>
<comment type="catalytic activity">
    <reaction evidence="9">
        <text>1,2-didecanoylglycerol + H2O = decanoylglycerol + decanoate + H(+)</text>
        <dbReference type="Rhea" id="RHEA:48596"/>
        <dbReference type="ChEBI" id="CHEBI:11152"/>
        <dbReference type="ChEBI" id="CHEBI:15377"/>
        <dbReference type="ChEBI" id="CHEBI:15378"/>
        <dbReference type="ChEBI" id="CHEBI:27689"/>
        <dbReference type="ChEBI" id="CHEBI:90605"/>
    </reaction>
</comment>
<dbReference type="InterPro" id="IPR000073">
    <property type="entry name" value="AB_hydrolase_1"/>
</dbReference>
<evidence type="ECO:0000313" key="14">
    <source>
        <dbReference type="Proteomes" id="UP000593567"/>
    </source>
</evidence>
<evidence type="ECO:0000256" key="9">
    <source>
        <dbReference type="ARBA" id="ARBA00048504"/>
    </source>
</evidence>
<dbReference type="EMBL" id="VXIV02001814">
    <property type="protein sequence ID" value="KAF6029459.1"/>
    <property type="molecule type" value="Genomic_DNA"/>
</dbReference>
<evidence type="ECO:0000256" key="10">
    <source>
        <dbReference type="ARBA" id="ARBA00048513"/>
    </source>
</evidence>
<dbReference type="EC" id="3.1.1.116" evidence="3"/>
<protein>
    <recommendedName>
        <fullName evidence="7">sn-1-specific diacylglycerol lipase ABHD11</fullName>
        <ecNumber evidence="3">3.1.1.116</ecNumber>
    </recommendedName>
    <alternativeName>
        <fullName evidence="4">Alpha/beta hydrolase domain-containing protein 11</fullName>
    </alternativeName>
</protein>
<dbReference type="InterPro" id="IPR029058">
    <property type="entry name" value="AB_hydrolase_fold"/>
</dbReference>
<comment type="catalytic activity">
    <reaction evidence="5">
        <text>a 1,2-diacyl-sn-glycerol + H2O = a 2-acylglycerol + a fatty acid + H(+)</text>
        <dbReference type="Rhea" id="RHEA:33275"/>
        <dbReference type="ChEBI" id="CHEBI:15377"/>
        <dbReference type="ChEBI" id="CHEBI:15378"/>
        <dbReference type="ChEBI" id="CHEBI:17389"/>
        <dbReference type="ChEBI" id="CHEBI:17815"/>
        <dbReference type="ChEBI" id="CHEBI:28868"/>
        <dbReference type="EC" id="3.1.1.116"/>
    </reaction>
</comment>
<gene>
    <name evidence="13" type="ORF">EB796_012236</name>
</gene>
<feature type="domain" description="AB hydrolase-1" evidence="12">
    <location>
        <begin position="32"/>
        <end position="133"/>
    </location>
</feature>
<dbReference type="PANTHER" id="PTHR46118">
    <property type="entry name" value="PROTEIN ABHD11"/>
    <property type="match status" value="1"/>
</dbReference>
<dbReference type="OrthoDB" id="8119704at2759"/>
<reference evidence="13" key="1">
    <citation type="submission" date="2020-06" db="EMBL/GenBank/DDBJ databases">
        <title>Draft genome of Bugula neritina, a colonial animal packing powerful symbionts and potential medicines.</title>
        <authorList>
            <person name="Rayko M."/>
        </authorList>
    </citation>
    <scope>NUCLEOTIDE SEQUENCE [LARGE SCALE GENOMIC DNA]</scope>
    <source>
        <strain evidence="13">Kwan_BN1</strain>
    </source>
</reference>
<comment type="catalytic activity">
    <reaction evidence="10">
        <text>1-octadecanoyl-2-(9Z-octadecenoyl)-sn-glycerol + H2O = 2-(9Z-octadecenoyl)-glycerol + octadecanoate + H(+)</text>
        <dbReference type="Rhea" id="RHEA:77103"/>
        <dbReference type="ChEBI" id="CHEBI:15377"/>
        <dbReference type="ChEBI" id="CHEBI:15378"/>
        <dbReference type="ChEBI" id="CHEBI:25629"/>
        <dbReference type="ChEBI" id="CHEBI:73990"/>
        <dbReference type="ChEBI" id="CHEBI:75468"/>
    </reaction>
</comment>
<evidence type="ECO:0000256" key="5">
    <source>
        <dbReference type="ARBA" id="ARBA00043667"/>
    </source>
</evidence>
<comment type="similarity">
    <text evidence="1">Belongs to the AB hydrolase superfamily.</text>
</comment>
<organism evidence="13 14">
    <name type="scientific">Bugula neritina</name>
    <name type="common">Brown bryozoan</name>
    <name type="synonym">Sertularia neritina</name>
    <dbReference type="NCBI Taxonomy" id="10212"/>
    <lineage>
        <taxon>Eukaryota</taxon>
        <taxon>Metazoa</taxon>
        <taxon>Spiralia</taxon>
        <taxon>Lophotrochozoa</taxon>
        <taxon>Bryozoa</taxon>
        <taxon>Gymnolaemata</taxon>
        <taxon>Cheilostomatida</taxon>
        <taxon>Flustrina</taxon>
        <taxon>Buguloidea</taxon>
        <taxon>Bugulidae</taxon>
        <taxon>Bugula</taxon>
    </lineage>
</organism>
<proteinExistence type="inferred from homology"/>
<evidence type="ECO:0000256" key="7">
    <source>
        <dbReference type="ARBA" id="ARBA00044064"/>
    </source>
</evidence>
<evidence type="ECO:0000313" key="13">
    <source>
        <dbReference type="EMBL" id="KAF6029459.1"/>
    </source>
</evidence>
<evidence type="ECO:0000256" key="2">
    <source>
        <dbReference type="ARBA" id="ARBA00022801"/>
    </source>
</evidence>
<comment type="catalytic activity">
    <reaction evidence="6">
        <text>a 1,3-diacyl-sn-glycerol + H2O = a 1-acyl-sn-glycerol + a fatty acid + H(+)</text>
        <dbReference type="Rhea" id="RHEA:38503"/>
        <dbReference type="ChEBI" id="CHEBI:15377"/>
        <dbReference type="ChEBI" id="CHEBI:15378"/>
        <dbReference type="ChEBI" id="CHEBI:28868"/>
        <dbReference type="ChEBI" id="CHEBI:64683"/>
        <dbReference type="ChEBI" id="CHEBI:77272"/>
    </reaction>
</comment>
<evidence type="ECO:0000259" key="12">
    <source>
        <dbReference type="Pfam" id="PF00561"/>
    </source>
</evidence>
<dbReference type="AlphaFoldDB" id="A0A7J7JSX9"/>
<dbReference type="Proteomes" id="UP000593567">
    <property type="component" value="Unassembled WGS sequence"/>
</dbReference>
<dbReference type="Gene3D" id="3.40.50.1820">
    <property type="entry name" value="alpha/beta hydrolase"/>
    <property type="match status" value="2"/>
</dbReference>
<comment type="caution">
    <text evidence="13">The sequence shown here is derived from an EMBL/GenBank/DDBJ whole genome shotgun (WGS) entry which is preliminary data.</text>
</comment>
<dbReference type="PANTHER" id="PTHR46118:SF4">
    <property type="entry name" value="PROTEIN ABHD11"/>
    <property type="match status" value="1"/>
</dbReference>
<sequence length="555" mass="61894">MTSKSKYTLRSAVELAYSQYLPEEEWNKESSPLVILHCLCGSRGDWHTLSEKLAKLLKREVLTIDLRNHGESGHAPSMQYKEMVHDVITLLDKLNIAKAHFLGSSMGASVMMTLALLHPHRVHSLISEDTTPCKISGSLKSIIRGYLEVLASLDMSLPDGSLENLKERALPELEKVEQSRGHSMFFARNIIVSKDDSNTATCTFNLQAILKDLDHLTSWDETLAGCQFTGPVCFLGGCDSINLPTGELSEEQKAALTSYFPSAEIHMVQNAGLLWTLHIPQYLPEEEWNKESSPLVILHCLCGSRGDWHTLSEKLAKLLKREVLTMDLRNHGESGYVPSMQYKEMVHDVITLLDKLNIAKAHFLGSSMGASVMMTLALLHPQRVHSLINEDTIPCNSGSLKSLIRGYLEVLASLDMSLPDGSLENLKERALPELEKVEQSRGHSMFFARNIIVSKDDSNTATCTFNLQAILRDLDHLTSWDETLAGRQFTGPVCFLGGCESNNQPTGNLSEEQKAALTSYFPIAEIHMVQNAGHLIHSRQPEKFMEHVCRFIDSL</sequence>
<dbReference type="GO" id="GO:0016787">
    <property type="term" value="F:hydrolase activity"/>
    <property type="evidence" value="ECO:0007669"/>
    <property type="project" value="UniProtKB-KW"/>
</dbReference>
<evidence type="ECO:0000256" key="1">
    <source>
        <dbReference type="ARBA" id="ARBA00008645"/>
    </source>
</evidence>
<dbReference type="Pfam" id="PF00561">
    <property type="entry name" value="Abhydrolase_1"/>
    <property type="match status" value="2"/>
</dbReference>
<evidence type="ECO:0000256" key="11">
    <source>
        <dbReference type="ARBA" id="ARBA00048919"/>
    </source>
</evidence>